<evidence type="ECO:0000313" key="3">
    <source>
        <dbReference type="Proteomes" id="UP000799436"/>
    </source>
</evidence>
<gene>
    <name evidence="2" type="ORF">EJ03DRAFT_346873</name>
</gene>
<keyword evidence="3" id="KW-1185">Reference proteome</keyword>
<accession>A0A6G1LNN7</accession>
<evidence type="ECO:0000256" key="1">
    <source>
        <dbReference type="SAM" id="SignalP"/>
    </source>
</evidence>
<keyword evidence="1" id="KW-0732">Signal</keyword>
<dbReference type="OrthoDB" id="10350019at2759"/>
<sequence length="250" mass="28043">MALYTRLLILVLLLFTTALSVEGSEKRLDVGDKAIDDNGGYAEIQWIHHPEALKLHPDMPTTGYIYYDTTRPGLLRRDYDATHPELLRRQGKGRKSQCNAPKNIFKQLCRLERTGDRISHFDIEVPLRPGAQLGVGIPVLVSTPRNGAVTVAASRVAPGEARIFATNMNECPVRLYWLNNLRAIAVDPPRRGEPPPELAPFLMPGTPRGHWYDQNCSGCRIDHVGLPVNPDTHEYIVKIGVRIILEAYYC</sequence>
<organism evidence="2 3">
    <name type="scientific">Teratosphaeria nubilosa</name>
    <dbReference type="NCBI Taxonomy" id="161662"/>
    <lineage>
        <taxon>Eukaryota</taxon>
        <taxon>Fungi</taxon>
        <taxon>Dikarya</taxon>
        <taxon>Ascomycota</taxon>
        <taxon>Pezizomycotina</taxon>
        <taxon>Dothideomycetes</taxon>
        <taxon>Dothideomycetidae</taxon>
        <taxon>Mycosphaerellales</taxon>
        <taxon>Teratosphaeriaceae</taxon>
        <taxon>Teratosphaeria</taxon>
    </lineage>
</organism>
<evidence type="ECO:0000313" key="2">
    <source>
        <dbReference type="EMBL" id="KAF2774250.1"/>
    </source>
</evidence>
<protein>
    <submittedName>
        <fullName evidence="2">Uncharacterized protein</fullName>
    </submittedName>
</protein>
<dbReference type="Proteomes" id="UP000799436">
    <property type="component" value="Unassembled WGS sequence"/>
</dbReference>
<name>A0A6G1LNN7_9PEZI</name>
<proteinExistence type="predicted"/>
<dbReference type="EMBL" id="ML995808">
    <property type="protein sequence ID" value="KAF2774250.1"/>
    <property type="molecule type" value="Genomic_DNA"/>
</dbReference>
<feature type="signal peptide" evidence="1">
    <location>
        <begin position="1"/>
        <end position="23"/>
    </location>
</feature>
<feature type="chain" id="PRO_5026033494" evidence="1">
    <location>
        <begin position="24"/>
        <end position="250"/>
    </location>
</feature>
<dbReference type="AlphaFoldDB" id="A0A6G1LNN7"/>
<reference evidence="2" key="1">
    <citation type="journal article" date="2020" name="Stud. Mycol.">
        <title>101 Dothideomycetes genomes: a test case for predicting lifestyles and emergence of pathogens.</title>
        <authorList>
            <person name="Haridas S."/>
            <person name="Albert R."/>
            <person name="Binder M."/>
            <person name="Bloem J."/>
            <person name="Labutti K."/>
            <person name="Salamov A."/>
            <person name="Andreopoulos B."/>
            <person name="Baker S."/>
            <person name="Barry K."/>
            <person name="Bills G."/>
            <person name="Bluhm B."/>
            <person name="Cannon C."/>
            <person name="Castanera R."/>
            <person name="Culley D."/>
            <person name="Daum C."/>
            <person name="Ezra D."/>
            <person name="Gonzalez J."/>
            <person name="Henrissat B."/>
            <person name="Kuo A."/>
            <person name="Liang C."/>
            <person name="Lipzen A."/>
            <person name="Lutzoni F."/>
            <person name="Magnuson J."/>
            <person name="Mondo S."/>
            <person name="Nolan M."/>
            <person name="Ohm R."/>
            <person name="Pangilinan J."/>
            <person name="Park H.-J."/>
            <person name="Ramirez L."/>
            <person name="Alfaro M."/>
            <person name="Sun H."/>
            <person name="Tritt A."/>
            <person name="Yoshinaga Y."/>
            <person name="Zwiers L.-H."/>
            <person name="Turgeon B."/>
            <person name="Goodwin S."/>
            <person name="Spatafora J."/>
            <person name="Crous P."/>
            <person name="Grigoriev I."/>
        </authorList>
    </citation>
    <scope>NUCLEOTIDE SEQUENCE</scope>
    <source>
        <strain evidence="2">CBS 116005</strain>
    </source>
</reference>